<feature type="transmembrane region" description="Helical" evidence="1">
    <location>
        <begin position="33"/>
        <end position="54"/>
    </location>
</feature>
<evidence type="ECO:0000313" key="3">
    <source>
        <dbReference type="Proteomes" id="UP000036947"/>
    </source>
</evidence>
<name>A0A0L0N1M4_TOLOC</name>
<keyword evidence="1" id="KW-1133">Transmembrane helix</keyword>
<dbReference type="OrthoDB" id="71600at2759"/>
<organism evidence="2 3">
    <name type="scientific">Tolypocladium ophioglossoides (strain CBS 100239)</name>
    <name type="common">Snaketongue truffleclub</name>
    <name type="synonym">Elaphocordyceps ophioglossoides</name>
    <dbReference type="NCBI Taxonomy" id="1163406"/>
    <lineage>
        <taxon>Eukaryota</taxon>
        <taxon>Fungi</taxon>
        <taxon>Dikarya</taxon>
        <taxon>Ascomycota</taxon>
        <taxon>Pezizomycotina</taxon>
        <taxon>Sordariomycetes</taxon>
        <taxon>Hypocreomycetidae</taxon>
        <taxon>Hypocreales</taxon>
        <taxon>Ophiocordycipitaceae</taxon>
        <taxon>Tolypocladium</taxon>
    </lineage>
</organism>
<sequence length="114" mass="12401">MKSLLIYPLLALLGAIREPSYEHLNSATLSLPISPALTIVAVMLPFLAAINAIFYPRLRRWASSTAARRVLAITLQALHLGHPHHGPGDDAILVRHIALRCPNMPPVDDLATSL</sequence>
<keyword evidence="3" id="KW-1185">Reference proteome</keyword>
<comment type="caution">
    <text evidence="2">The sequence shown here is derived from an EMBL/GenBank/DDBJ whole genome shotgun (WGS) entry which is preliminary data.</text>
</comment>
<evidence type="ECO:0000256" key="1">
    <source>
        <dbReference type="SAM" id="Phobius"/>
    </source>
</evidence>
<protein>
    <submittedName>
        <fullName evidence="2">Uncharacterized protein</fullName>
    </submittedName>
</protein>
<keyword evidence="1" id="KW-0472">Membrane</keyword>
<dbReference type="Proteomes" id="UP000036947">
    <property type="component" value="Unassembled WGS sequence"/>
</dbReference>
<evidence type="ECO:0000313" key="2">
    <source>
        <dbReference type="EMBL" id="KND87982.1"/>
    </source>
</evidence>
<dbReference type="AlphaFoldDB" id="A0A0L0N1M4"/>
<proteinExistence type="predicted"/>
<dbReference type="EMBL" id="LFRF01000030">
    <property type="protein sequence ID" value="KND87982.1"/>
    <property type="molecule type" value="Genomic_DNA"/>
</dbReference>
<keyword evidence="1" id="KW-0812">Transmembrane</keyword>
<accession>A0A0L0N1M4</accession>
<reference evidence="2 3" key="1">
    <citation type="journal article" date="2015" name="BMC Genomics">
        <title>The genome of the truffle-parasite Tolypocladium ophioglossoides and the evolution of antifungal peptaibiotics.</title>
        <authorList>
            <person name="Quandt C.A."/>
            <person name="Bushley K.E."/>
            <person name="Spatafora J.W."/>
        </authorList>
    </citation>
    <scope>NUCLEOTIDE SEQUENCE [LARGE SCALE GENOMIC DNA]</scope>
    <source>
        <strain evidence="2 3">CBS 100239</strain>
    </source>
</reference>
<gene>
    <name evidence="2" type="ORF">TOPH_07349</name>
</gene>